<evidence type="ECO:0000256" key="6">
    <source>
        <dbReference type="SAM" id="Phobius"/>
    </source>
</evidence>
<dbReference type="PANTHER" id="PTHR34478:SF2">
    <property type="entry name" value="MEMBRANE PROTEIN"/>
    <property type="match status" value="1"/>
</dbReference>
<dbReference type="Proteomes" id="UP000293154">
    <property type="component" value="Chromosome"/>
</dbReference>
<dbReference type="InterPro" id="IPR007156">
    <property type="entry name" value="MamQ_LemA"/>
</dbReference>
<dbReference type="PANTHER" id="PTHR34478">
    <property type="entry name" value="PROTEIN LEMA"/>
    <property type="match status" value="1"/>
</dbReference>
<keyword evidence="3 6" id="KW-0812">Transmembrane</keyword>
<accession>A0A411WQS8</accession>
<evidence type="ECO:0000256" key="2">
    <source>
        <dbReference type="ARBA" id="ARBA00008854"/>
    </source>
</evidence>
<gene>
    <name evidence="7" type="ORF">EKN56_20665</name>
</gene>
<dbReference type="OrthoDB" id="9804152at2"/>
<dbReference type="AlphaFoldDB" id="A0A411WQS8"/>
<evidence type="ECO:0000313" key="7">
    <source>
        <dbReference type="EMBL" id="QBH98589.1"/>
    </source>
</evidence>
<keyword evidence="8" id="KW-1185">Reference proteome</keyword>
<proteinExistence type="inferred from homology"/>
<feature type="transmembrane region" description="Helical" evidence="6">
    <location>
        <begin position="6"/>
        <end position="25"/>
    </location>
</feature>
<comment type="subcellular location">
    <subcellularLocation>
        <location evidence="1">Membrane</location>
        <topology evidence="1">Single-pass membrane protein</topology>
    </subcellularLocation>
</comment>
<keyword evidence="4 6" id="KW-1133">Transmembrane helix</keyword>
<comment type="similarity">
    <text evidence="2">Belongs to the LemA family.</text>
</comment>
<dbReference type="SUPFAM" id="SSF140478">
    <property type="entry name" value="LemA-like"/>
    <property type="match status" value="1"/>
</dbReference>
<dbReference type="InterPro" id="IPR023353">
    <property type="entry name" value="LemA-like_dom_sf"/>
</dbReference>
<evidence type="ECO:0000313" key="8">
    <source>
        <dbReference type="Proteomes" id="UP000293154"/>
    </source>
</evidence>
<organism evidence="7 8">
    <name type="scientific">Limnobaculum zhutongyuii</name>
    <dbReference type="NCBI Taxonomy" id="2498113"/>
    <lineage>
        <taxon>Bacteria</taxon>
        <taxon>Pseudomonadati</taxon>
        <taxon>Pseudomonadota</taxon>
        <taxon>Gammaproteobacteria</taxon>
        <taxon>Enterobacterales</taxon>
        <taxon>Budviciaceae</taxon>
        <taxon>Limnobaculum</taxon>
    </lineage>
</organism>
<evidence type="ECO:0000256" key="1">
    <source>
        <dbReference type="ARBA" id="ARBA00004167"/>
    </source>
</evidence>
<protein>
    <submittedName>
        <fullName evidence="7">LemA family protein</fullName>
    </submittedName>
</protein>
<dbReference type="GO" id="GO:0016020">
    <property type="term" value="C:membrane"/>
    <property type="evidence" value="ECO:0007669"/>
    <property type="project" value="UniProtKB-SubCell"/>
</dbReference>
<evidence type="ECO:0000256" key="5">
    <source>
        <dbReference type="ARBA" id="ARBA00023136"/>
    </source>
</evidence>
<dbReference type="EMBL" id="CP034752">
    <property type="protein sequence ID" value="QBH98589.1"/>
    <property type="molecule type" value="Genomic_DNA"/>
</dbReference>
<sequence>MLELWIPLGIIVLVIIIGIVIYNGIVSRMNAVARAWADVVVQERQKNNIIPDLEKIAAQYSQYESSIMAKVTELRTSLNRLNTEDMDLTTLSETRTKTSSLLSGLYAVAENYPDLKASSLYNNVMAEISEQQENIGAAIRIFNQNVEDFNNGIEVVPNSLINSLFNKKRKLKTFSDAQAESGFEYRPDIH</sequence>
<dbReference type="KEGG" id="prag:EKN56_20665"/>
<dbReference type="RefSeq" id="WP_130593516.1">
    <property type="nucleotide sequence ID" value="NZ_CP034752.1"/>
</dbReference>
<evidence type="ECO:0000256" key="3">
    <source>
        <dbReference type="ARBA" id="ARBA00022692"/>
    </source>
</evidence>
<dbReference type="Gene3D" id="1.20.1440.20">
    <property type="entry name" value="LemA-like domain"/>
    <property type="match status" value="1"/>
</dbReference>
<name>A0A411WQS8_9GAMM</name>
<reference evidence="7 8" key="1">
    <citation type="submission" date="2019-03" db="EMBL/GenBank/DDBJ databases">
        <title>Pragia sp. nov. isolated from the gut tract of Carduelis flavirostris.</title>
        <authorList>
            <person name="Ge Y."/>
        </authorList>
    </citation>
    <scope>NUCLEOTIDE SEQUENCE [LARGE SCALE GENOMIC DNA]</scope>
    <source>
        <strain evidence="7 8">CF-458</strain>
    </source>
</reference>
<evidence type="ECO:0000256" key="4">
    <source>
        <dbReference type="ARBA" id="ARBA00022989"/>
    </source>
</evidence>
<dbReference type="Pfam" id="PF04011">
    <property type="entry name" value="LemA"/>
    <property type="match status" value="1"/>
</dbReference>
<keyword evidence="5 6" id="KW-0472">Membrane</keyword>